<name>A0A238VZE2_9ACTN</name>
<dbReference type="InterPro" id="IPR010581">
    <property type="entry name" value="DUF1152"/>
</dbReference>
<dbReference type="AlphaFoldDB" id="A0A238VZE2"/>
<keyword evidence="2" id="KW-1185">Reference proteome</keyword>
<sequence>MAVTNPVESTNFGLATPPLFAALAPARRVLIAGAGGGFDVYAGLPLALALWHSGVEVHLASLSFSELELVDRDSWVTEQVVAVTPESTSPDWYFPEGTLARWLAAHDLPSTVYAFPPLGVQTLREGYRYLVDRLDLDAVVLVDGGTDILLRGDENALGTPVEDVTSLAAVAGLDLPVKLVTSLGFGIDAYHGVNHVQVLENIAALDREGGYLGALSIPGTSREAVLYRDAVAHAQAATPQRPSIVNGQIAAATSGAFGDVQFTRRTSGSTLFVNPLMAVYFTVDLDKLAARVLYLDRIEDTYGRRQVISRIEAFRNEIPSTRIPRAFPH</sequence>
<proteinExistence type="predicted"/>
<dbReference type="Pfam" id="PF06626">
    <property type="entry name" value="DUF1152"/>
    <property type="match status" value="1"/>
</dbReference>
<organism evidence="1 2">
    <name type="scientific">Actinoplanes regularis</name>
    <dbReference type="NCBI Taxonomy" id="52697"/>
    <lineage>
        <taxon>Bacteria</taxon>
        <taxon>Bacillati</taxon>
        <taxon>Actinomycetota</taxon>
        <taxon>Actinomycetes</taxon>
        <taxon>Micromonosporales</taxon>
        <taxon>Micromonosporaceae</taxon>
        <taxon>Actinoplanes</taxon>
    </lineage>
</organism>
<protein>
    <recommendedName>
        <fullName evidence="3">DUF1152 domain-containing protein</fullName>
    </recommendedName>
</protein>
<evidence type="ECO:0008006" key="3">
    <source>
        <dbReference type="Google" id="ProtNLM"/>
    </source>
</evidence>
<evidence type="ECO:0000313" key="2">
    <source>
        <dbReference type="Proteomes" id="UP000198415"/>
    </source>
</evidence>
<dbReference type="Proteomes" id="UP000198415">
    <property type="component" value="Unassembled WGS sequence"/>
</dbReference>
<reference evidence="1 2" key="1">
    <citation type="submission" date="2017-06" db="EMBL/GenBank/DDBJ databases">
        <authorList>
            <person name="Kim H.J."/>
            <person name="Triplett B.A."/>
        </authorList>
    </citation>
    <scope>NUCLEOTIDE SEQUENCE [LARGE SCALE GENOMIC DNA]</scope>
    <source>
        <strain evidence="1 2">DSM 43151</strain>
    </source>
</reference>
<dbReference type="EMBL" id="FZNR01000002">
    <property type="protein sequence ID" value="SNR39626.1"/>
    <property type="molecule type" value="Genomic_DNA"/>
</dbReference>
<accession>A0A238VZE2</accession>
<gene>
    <name evidence="1" type="ORF">SAMN06264365_10214</name>
</gene>
<evidence type="ECO:0000313" key="1">
    <source>
        <dbReference type="EMBL" id="SNR39626.1"/>
    </source>
</evidence>